<accession>A0AAJ0G546</accession>
<dbReference type="Proteomes" id="UP001271007">
    <property type="component" value="Unassembled WGS sequence"/>
</dbReference>
<dbReference type="PANTHER" id="PTHR43791">
    <property type="entry name" value="PERMEASE-RELATED"/>
    <property type="match status" value="1"/>
</dbReference>
<gene>
    <name evidence="7" type="ORF">LTR09_010440</name>
</gene>
<feature type="transmembrane region" description="Helical" evidence="6">
    <location>
        <begin position="152"/>
        <end position="170"/>
    </location>
</feature>
<dbReference type="GO" id="GO:0022857">
    <property type="term" value="F:transmembrane transporter activity"/>
    <property type="evidence" value="ECO:0007669"/>
    <property type="project" value="InterPro"/>
</dbReference>
<dbReference type="InterPro" id="IPR036259">
    <property type="entry name" value="MFS_trans_sf"/>
</dbReference>
<dbReference type="GO" id="GO:0016020">
    <property type="term" value="C:membrane"/>
    <property type="evidence" value="ECO:0007669"/>
    <property type="project" value="UniProtKB-SubCell"/>
</dbReference>
<keyword evidence="4 6" id="KW-1133">Transmembrane helix</keyword>
<organism evidence="7 8">
    <name type="scientific">Extremus antarcticus</name>
    <dbReference type="NCBI Taxonomy" id="702011"/>
    <lineage>
        <taxon>Eukaryota</taxon>
        <taxon>Fungi</taxon>
        <taxon>Dikarya</taxon>
        <taxon>Ascomycota</taxon>
        <taxon>Pezizomycotina</taxon>
        <taxon>Dothideomycetes</taxon>
        <taxon>Dothideomycetidae</taxon>
        <taxon>Mycosphaerellales</taxon>
        <taxon>Extremaceae</taxon>
        <taxon>Extremus</taxon>
    </lineage>
</organism>
<feature type="transmembrane region" description="Helical" evidence="6">
    <location>
        <begin position="176"/>
        <end position="196"/>
    </location>
</feature>
<sequence length="287" mass="32384">MDGIANLHSWQWFVLLEGMVSIMVAVIGFWLLPNWPDNTGTYYFSAEESEMAQYRAEVSTGGRSEDDEGGYLEGLTMACKDPFTWMFAGQHFALILMQSYKDFLPSRKIMDTFGFTEVETYLIQAPPWFVAYIITLVVSWHSGRKLEHCWHIVACILVSTVGAVILISTVNTGARYFSIFLLCAGPFVGLNIQLSWETIVVPRPRTKRAALIAIANSVSSITHWFSPYFFLRSQEPRYELGGGIIIVGAGLTIISCFVTKGWATKKNKELVREEEITGITNSWRYVT</sequence>
<evidence type="ECO:0000256" key="6">
    <source>
        <dbReference type="SAM" id="Phobius"/>
    </source>
</evidence>
<feature type="transmembrane region" description="Helical" evidence="6">
    <location>
        <begin position="242"/>
        <end position="263"/>
    </location>
</feature>
<evidence type="ECO:0000256" key="5">
    <source>
        <dbReference type="ARBA" id="ARBA00023136"/>
    </source>
</evidence>
<evidence type="ECO:0000256" key="3">
    <source>
        <dbReference type="ARBA" id="ARBA00022692"/>
    </source>
</evidence>
<name>A0AAJ0G546_9PEZI</name>
<comment type="subcellular location">
    <subcellularLocation>
        <location evidence="1">Membrane</location>
        <topology evidence="1">Multi-pass membrane protein</topology>
    </subcellularLocation>
</comment>
<keyword evidence="5 6" id="KW-0472">Membrane</keyword>
<proteinExistence type="predicted"/>
<keyword evidence="3 6" id="KW-0812">Transmembrane</keyword>
<evidence type="ECO:0000313" key="8">
    <source>
        <dbReference type="Proteomes" id="UP001271007"/>
    </source>
</evidence>
<evidence type="ECO:0000256" key="2">
    <source>
        <dbReference type="ARBA" id="ARBA00022448"/>
    </source>
</evidence>
<evidence type="ECO:0000256" key="1">
    <source>
        <dbReference type="ARBA" id="ARBA00004141"/>
    </source>
</evidence>
<keyword evidence="8" id="KW-1185">Reference proteome</keyword>
<feature type="transmembrane region" description="Helical" evidence="6">
    <location>
        <begin position="121"/>
        <end position="140"/>
    </location>
</feature>
<dbReference type="PANTHER" id="PTHR43791:SF13">
    <property type="entry name" value="MAJOR FACILITATOR SUPERFAMILY (MFS) PROFILE DOMAIN-CONTAINING PROTEIN"/>
    <property type="match status" value="1"/>
</dbReference>
<dbReference type="SUPFAM" id="SSF103473">
    <property type="entry name" value="MFS general substrate transporter"/>
    <property type="match status" value="1"/>
</dbReference>
<evidence type="ECO:0000256" key="4">
    <source>
        <dbReference type="ARBA" id="ARBA00022989"/>
    </source>
</evidence>
<evidence type="ECO:0000313" key="7">
    <source>
        <dbReference type="EMBL" id="KAK3048278.1"/>
    </source>
</evidence>
<dbReference type="Gene3D" id="1.20.1250.20">
    <property type="entry name" value="MFS general substrate transporter like domains"/>
    <property type="match status" value="1"/>
</dbReference>
<protein>
    <submittedName>
        <fullName evidence="7">Uncharacterized protein</fullName>
    </submittedName>
</protein>
<feature type="transmembrane region" description="Helical" evidence="6">
    <location>
        <begin position="208"/>
        <end position="230"/>
    </location>
</feature>
<comment type="caution">
    <text evidence="7">The sequence shown here is derived from an EMBL/GenBank/DDBJ whole genome shotgun (WGS) entry which is preliminary data.</text>
</comment>
<dbReference type="InterPro" id="IPR011701">
    <property type="entry name" value="MFS"/>
</dbReference>
<dbReference type="EMBL" id="JAWDJX010000051">
    <property type="protein sequence ID" value="KAK3048278.1"/>
    <property type="molecule type" value="Genomic_DNA"/>
</dbReference>
<keyword evidence="2" id="KW-0813">Transport</keyword>
<feature type="transmembrane region" description="Helical" evidence="6">
    <location>
        <begin position="12"/>
        <end position="32"/>
    </location>
</feature>
<dbReference type="AlphaFoldDB" id="A0AAJ0G546"/>
<reference evidence="7" key="1">
    <citation type="submission" date="2023-04" db="EMBL/GenBank/DDBJ databases">
        <title>Black Yeasts Isolated from many extreme environments.</title>
        <authorList>
            <person name="Coleine C."/>
            <person name="Stajich J.E."/>
            <person name="Selbmann L."/>
        </authorList>
    </citation>
    <scope>NUCLEOTIDE SEQUENCE</scope>
    <source>
        <strain evidence="7">CCFEE 5312</strain>
    </source>
</reference>
<dbReference type="Pfam" id="PF07690">
    <property type="entry name" value="MFS_1"/>
    <property type="match status" value="1"/>
</dbReference>